<gene>
    <name evidence="2" type="ORF">KP79_PYT06891</name>
</gene>
<reference evidence="2 3" key="1">
    <citation type="journal article" date="2017" name="Nat. Ecol. Evol.">
        <title>Scallop genome provides insights into evolution of bilaterian karyotype and development.</title>
        <authorList>
            <person name="Wang S."/>
            <person name="Zhang J."/>
            <person name="Jiao W."/>
            <person name="Li J."/>
            <person name="Xun X."/>
            <person name="Sun Y."/>
            <person name="Guo X."/>
            <person name="Huan P."/>
            <person name="Dong B."/>
            <person name="Zhang L."/>
            <person name="Hu X."/>
            <person name="Sun X."/>
            <person name="Wang J."/>
            <person name="Zhao C."/>
            <person name="Wang Y."/>
            <person name="Wang D."/>
            <person name="Huang X."/>
            <person name="Wang R."/>
            <person name="Lv J."/>
            <person name="Li Y."/>
            <person name="Zhang Z."/>
            <person name="Liu B."/>
            <person name="Lu W."/>
            <person name="Hui Y."/>
            <person name="Liang J."/>
            <person name="Zhou Z."/>
            <person name="Hou R."/>
            <person name="Li X."/>
            <person name="Liu Y."/>
            <person name="Li H."/>
            <person name="Ning X."/>
            <person name="Lin Y."/>
            <person name="Zhao L."/>
            <person name="Xing Q."/>
            <person name="Dou J."/>
            <person name="Li Y."/>
            <person name="Mao J."/>
            <person name="Guo H."/>
            <person name="Dou H."/>
            <person name="Li T."/>
            <person name="Mu C."/>
            <person name="Jiang W."/>
            <person name="Fu Q."/>
            <person name="Fu X."/>
            <person name="Miao Y."/>
            <person name="Liu J."/>
            <person name="Yu Q."/>
            <person name="Li R."/>
            <person name="Liao H."/>
            <person name="Li X."/>
            <person name="Kong Y."/>
            <person name="Jiang Z."/>
            <person name="Chourrout D."/>
            <person name="Li R."/>
            <person name="Bao Z."/>
        </authorList>
    </citation>
    <scope>NUCLEOTIDE SEQUENCE [LARGE SCALE GENOMIC DNA]</scope>
    <source>
        <strain evidence="2 3">PY_sf001</strain>
    </source>
</reference>
<evidence type="ECO:0000256" key="1">
    <source>
        <dbReference type="SAM" id="Phobius"/>
    </source>
</evidence>
<evidence type="ECO:0000313" key="2">
    <source>
        <dbReference type="EMBL" id="OWF44734.1"/>
    </source>
</evidence>
<feature type="transmembrane region" description="Helical" evidence="1">
    <location>
        <begin position="86"/>
        <end position="112"/>
    </location>
</feature>
<proteinExistence type="predicted"/>
<protein>
    <submittedName>
        <fullName evidence="2">Uncharacterized protein</fullName>
    </submittedName>
</protein>
<dbReference type="Proteomes" id="UP000242188">
    <property type="component" value="Unassembled WGS sequence"/>
</dbReference>
<feature type="transmembrane region" description="Helical" evidence="1">
    <location>
        <begin position="124"/>
        <end position="144"/>
    </location>
</feature>
<keyword evidence="1" id="KW-0472">Membrane</keyword>
<comment type="caution">
    <text evidence="2">The sequence shown here is derived from an EMBL/GenBank/DDBJ whole genome shotgun (WGS) entry which is preliminary data.</text>
</comment>
<accession>A0A210Q7N1</accession>
<dbReference type="EMBL" id="NEDP02004694">
    <property type="protein sequence ID" value="OWF44734.1"/>
    <property type="molecule type" value="Genomic_DNA"/>
</dbReference>
<keyword evidence="3" id="KW-1185">Reference proteome</keyword>
<keyword evidence="1" id="KW-1133">Transmembrane helix</keyword>
<evidence type="ECO:0000313" key="3">
    <source>
        <dbReference type="Proteomes" id="UP000242188"/>
    </source>
</evidence>
<dbReference type="AlphaFoldDB" id="A0A210Q7N1"/>
<organism evidence="2 3">
    <name type="scientific">Mizuhopecten yessoensis</name>
    <name type="common">Japanese scallop</name>
    <name type="synonym">Patinopecten yessoensis</name>
    <dbReference type="NCBI Taxonomy" id="6573"/>
    <lineage>
        <taxon>Eukaryota</taxon>
        <taxon>Metazoa</taxon>
        <taxon>Spiralia</taxon>
        <taxon>Lophotrochozoa</taxon>
        <taxon>Mollusca</taxon>
        <taxon>Bivalvia</taxon>
        <taxon>Autobranchia</taxon>
        <taxon>Pteriomorphia</taxon>
        <taxon>Pectinida</taxon>
        <taxon>Pectinoidea</taxon>
        <taxon>Pectinidae</taxon>
        <taxon>Mizuhopecten</taxon>
    </lineage>
</organism>
<feature type="transmembrane region" description="Helical" evidence="1">
    <location>
        <begin position="156"/>
        <end position="175"/>
    </location>
</feature>
<keyword evidence="1" id="KW-0812">Transmembrane</keyword>
<name>A0A210Q7N1_MIZYE</name>
<feature type="transmembrane region" description="Helical" evidence="1">
    <location>
        <begin position="26"/>
        <end position="47"/>
    </location>
</feature>
<sequence>MLIIIILKKFLQTKVGAHEDNAWRCLYPMMLITTICSVIGFFTPFWFSDEHCSDRGLLYDCCELTNNVTTCNQAAWLSEESVAGALVAALVLALLSIVGAIAGTVATVVIIIKDIKANSISTRPVVFVGFASGSLMVSSCLLILEEFGPHSLGTSFYVCVLCGAFQVLPIIGFMFSKQLIGF</sequence>
<dbReference type="OrthoDB" id="10394843at2759"/>